<accession>A0A8S9RWJ0</accession>
<dbReference type="AlphaFoldDB" id="A0A8S9RWJ0"/>
<organism evidence="1 2">
    <name type="scientific">Brassica cretica</name>
    <name type="common">Mustard</name>
    <dbReference type="NCBI Taxonomy" id="69181"/>
    <lineage>
        <taxon>Eukaryota</taxon>
        <taxon>Viridiplantae</taxon>
        <taxon>Streptophyta</taxon>
        <taxon>Embryophyta</taxon>
        <taxon>Tracheophyta</taxon>
        <taxon>Spermatophyta</taxon>
        <taxon>Magnoliopsida</taxon>
        <taxon>eudicotyledons</taxon>
        <taxon>Gunneridae</taxon>
        <taxon>Pentapetalae</taxon>
        <taxon>rosids</taxon>
        <taxon>malvids</taxon>
        <taxon>Brassicales</taxon>
        <taxon>Brassicaceae</taxon>
        <taxon>Brassiceae</taxon>
        <taxon>Brassica</taxon>
    </lineage>
</organism>
<proteinExistence type="predicted"/>
<gene>
    <name evidence="1" type="ORF">F2Q69_00027229</name>
</gene>
<reference evidence="1" key="1">
    <citation type="submission" date="2019-12" db="EMBL/GenBank/DDBJ databases">
        <title>Genome sequencing and annotation of Brassica cretica.</title>
        <authorList>
            <person name="Studholme D.J."/>
            <person name="Sarris P."/>
        </authorList>
    </citation>
    <scope>NUCLEOTIDE SEQUENCE</scope>
    <source>
        <strain evidence="1">PFS-109/04</strain>
        <tissue evidence="1">Leaf</tissue>
    </source>
</reference>
<dbReference type="Proteomes" id="UP000712600">
    <property type="component" value="Unassembled WGS sequence"/>
</dbReference>
<evidence type="ECO:0000313" key="1">
    <source>
        <dbReference type="EMBL" id="KAF3584074.1"/>
    </source>
</evidence>
<sequence length="228" mass="26265">MVLYKGQTKPTGTVSSSGYAKRNAYIPFEFNSTEYDTGYIDFFSMETRHVKKAREEIELWLLAQNMESGIAEESNLIPRQNEEGWRHVDDDELKCNIGMKWSKKKKVAGVAWVLSNVRREVLPHSLRGSKDEVYSLNLAWAIESMLAHKCLKVHFSFEGGKLVNDINRPNTWPSFKFKVMEISRLLSDFLRWKVAFVPFEANRGARLIADSAALDVRFQSYVARGFSR</sequence>
<evidence type="ECO:0000313" key="2">
    <source>
        <dbReference type="Proteomes" id="UP000712600"/>
    </source>
</evidence>
<protein>
    <recommendedName>
        <fullName evidence="3">RNase H type-1 domain-containing protein</fullName>
    </recommendedName>
</protein>
<name>A0A8S9RWJ0_BRACR</name>
<dbReference type="EMBL" id="QGKX02000088">
    <property type="protein sequence ID" value="KAF3584074.1"/>
    <property type="molecule type" value="Genomic_DNA"/>
</dbReference>
<evidence type="ECO:0008006" key="3">
    <source>
        <dbReference type="Google" id="ProtNLM"/>
    </source>
</evidence>
<comment type="caution">
    <text evidence="1">The sequence shown here is derived from an EMBL/GenBank/DDBJ whole genome shotgun (WGS) entry which is preliminary data.</text>
</comment>